<dbReference type="UniPathway" id="UPA00252">
    <property type="reaction ID" value="UER00325"/>
</dbReference>
<dbReference type="EC" id="4.98.1.1" evidence="9"/>
<dbReference type="EMBL" id="HBGJ01023341">
    <property type="protein sequence ID" value="CAD9256568.1"/>
    <property type="molecule type" value="Transcribed_RNA"/>
</dbReference>
<dbReference type="PROSITE" id="PS00534">
    <property type="entry name" value="FERROCHELATASE"/>
    <property type="match status" value="1"/>
</dbReference>
<dbReference type="CDD" id="cd03411">
    <property type="entry name" value="Ferrochelatase_N"/>
    <property type="match status" value="1"/>
</dbReference>
<dbReference type="NCBIfam" id="TIGR00109">
    <property type="entry name" value="hemH"/>
    <property type="match status" value="1"/>
</dbReference>
<sequence>MMRRTLAALSLAMGLGLGLGFRLPPAQGLRQAPLTRLQVRTTPTPRIGRVFLAYALPGHGPPLPSTNPPPFAHQLLQVAELAGPAAAAVAPEPREPRGDKGSKQGGVGVLLLNLGGPERTEDVEPFLYNLFADPDIIRLPNSIGWLQKPLATFVSKRRAPKSRAAYDSIGGGSPLGDWTRAQARALEDSIAAAAGSAPPEVRALLEASPARAYIAMRYWYPFTEEALEKIAADGIQQLVVLPLYPQFSVSTSGSSLRVLQQRFYSDPDTWGPQRLQHTVVPFWYQRPGYVRSMQRIVMGEVEKYSPEERAEGVHVLFSAHGVPKSYVEAGDPYEAQIERCVELISAGLPEDVTSHLSFQSRVGPIEWLRPYTDDKLRELGTGGVKNLVAVPISFVSEHIETLEEMDMEYREVAEEAGINGWRRAPALNTDQEFVDDMASAVIEALCSPAVSIAEACAANNVELEEKPLYQRYGMQNMPGVYDSGDDRSGRSGGGHGAPAVAVGHQEEVTHHNGEGGSGHMLSSYVPPAAWAQNPGRNADIYTRKTQNLSIGPDGRNEDEGPAFARIWQPRILGARLSEAGVLGAFFVEMCQVKGGNFLSLFGL</sequence>
<dbReference type="CDD" id="cd00419">
    <property type="entry name" value="Ferrochelatase_C"/>
    <property type="match status" value="1"/>
</dbReference>
<dbReference type="InterPro" id="IPR001015">
    <property type="entry name" value="Ferrochelatase"/>
</dbReference>
<dbReference type="GO" id="GO:0006783">
    <property type="term" value="P:heme biosynthetic process"/>
    <property type="evidence" value="ECO:0007669"/>
    <property type="project" value="UniProtKB-UniRule"/>
</dbReference>
<feature type="chain" id="PRO_5030973832" description="Ferrochelatase" evidence="11">
    <location>
        <begin position="21"/>
        <end position="603"/>
    </location>
</feature>
<keyword evidence="4 9" id="KW-0408">Iron</keyword>
<keyword evidence="5 9" id="KW-0350">Heme biosynthesis</keyword>
<evidence type="ECO:0000256" key="10">
    <source>
        <dbReference type="SAM" id="MobiDB-lite"/>
    </source>
</evidence>
<feature type="compositionally biased region" description="Basic and acidic residues" evidence="10">
    <location>
        <begin position="92"/>
        <end position="102"/>
    </location>
</feature>
<keyword evidence="9" id="KW-0999">Mitochondrion inner membrane</keyword>
<evidence type="ECO:0000256" key="3">
    <source>
        <dbReference type="ARBA" id="ARBA00007718"/>
    </source>
</evidence>
<comment type="pathway">
    <text evidence="2 9">Porphyrin-containing compound metabolism; protoheme biosynthesis; protoheme from protoporphyrin-IX: step 1/1.</text>
</comment>
<feature type="signal peptide" evidence="11">
    <location>
        <begin position="1"/>
        <end position="20"/>
    </location>
</feature>
<comment type="subcellular location">
    <subcellularLocation>
        <location evidence="9">Mitochondrion inner membrane</location>
    </subcellularLocation>
    <subcellularLocation>
        <location evidence="1">Plastid</location>
        <location evidence="1">Chloroplast</location>
    </subcellularLocation>
</comment>
<evidence type="ECO:0000256" key="9">
    <source>
        <dbReference type="RuleBase" id="RU000607"/>
    </source>
</evidence>
<dbReference type="InterPro" id="IPR019772">
    <property type="entry name" value="Ferrochelatase_AS"/>
</dbReference>
<dbReference type="Gene3D" id="3.40.50.1400">
    <property type="match status" value="2"/>
</dbReference>
<dbReference type="GO" id="GO:0004325">
    <property type="term" value="F:ferrochelatase activity"/>
    <property type="evidence" value="ECO:0007669"/>
    <property type="project" value="UniProtKB-UniRule"/>
</dbReference>
<organism evidence="12">
    <name type="scientific">Phaeomonas parva</name>
    <dbReference type="NCBI Taxonomy" id="124430"/>
    <lineage>
        <taxon>Eukaryota</taxon>
        <taxon>Sar</taxon>
        <taxon>Stramenopiles</taxon>
        <taxon>Ochrophyta</taxon>
        <taxon>Pinguiophyceae</taxon>
        <taxon>Pinguiochrysidales</taxon>
        <taxon>Pinguiochrysidaceae</taxon>
        <taxon>Phaeomonas</taxon>
    </lineage>
</organism>
<name>A0A7S1U6Q6_9STRA</name>
<dbReference type="AlphaFoldDB" id="A0A7S1U6Q6"/>
<keyword evidence="9" id="KW-0496">Mitochondrion</keyword>
<reference evidence="12" key="1">
    <citation type="submission" date="2021-01" db="EMBL/GenBank/DDBJ databases">
        <authorList>
            <person name="Corre E."/>
            <person name="Pelletier E."/>
            <person name="Niang G."/>
            <person name="Scheremetjew M."/>
            <person name="Finn R."/>
            <person name="Kale V."/>
            <person name="Holt S."/>
            <person name="Cochrane G."/>
            <person name="Meng A."/>
            <person name="Brown T."/>
            <person name="Cohen L."/>
        </authorList>
    </citation>
    <scope>NUCLEOTIDE SEQUENCE</scope>
    <source>
        <strain evidence="12">CCMP2877</strain>
    </source>
</reference>
<evidence type="ECO:0000256" key="1">
    <source>
        <dbReference type="ARBA" id="ARBA00004229"/>
    </source>
</evidence>
<dbReference type="GO" id="GO:0005743">
    <property type="term" value="C:mitochondrial inner membrane"/>
    <property type="evidence" value="ECO:0007669"/>
    <property type="project" value="UniProtKB-SubCell"/>
</dbReference>
<dbReference type="SUPFAM" id="SSF53800">
    <property type="entry name" value="Chelatase"/>
    <property type="match status" value="1"/>
</dbReference>
<evidence type="ECO:0000256" key="5">
    <source>
        <dbReference type="ARBA" id="ARBA00023133"/>
    </source>
</evidence>
<evidence type="ECO:0000256" key="4">
    <source>
        <dbReference type="ARBA" id="ARBA00023004"/>
    </source>
</evidence>
<dbReference type="GO" id="GO:0009507">
    <property type="term" value="C:chloroplast"/>
    <property type="evidence" value="ECO:0007669"/>
    <property type="project" value="UniProtKB-SubCell"/>
</dbReference>
<protein>
    <recommendedName>
        <fullName evidence="9">Ferrochelatase</fullName>
        <ecNumber evidence="9">4.98.1.1</ecNumber>
    </recommendedName>
</protein>
<dbReference type="Pfam" id="PF00762">
    <property type="entry name" value="Ferrochelatase"/>
    <property type="match status" value="1"/>
</dbReference>
<comment type="catalytic activity">
    <reaction evidence="8 9">
        <text>heme b + 2 H(+) = protoporphyrin IX + Fe(2+)</text>
        <dbReference type="Rhea" id="RHEA:22584"/>
        <dbReference type="ChEBI" id="CHEBI:15378"/>
        <dbReference type="ChEBI" id="CHEBI:29033"/>
        <dbReference type="ChEBI" id="CHEBI:57306"/>
        <dbReference type="ChEBI" id="CHEBI:60344"/>
        <dbReference type="EC" id="4.98.1.1"/>
    </reaction>
</comment>
<dbReference type="FunFam" id="3.40.50.1400:FF:000006">
    <property type="entry name" value="Ferrochelatase"/>
    <property type="match status" value="1"/>
</dbReference>
<keyword evidence="11" id="KW-0732">Signal</keyword>
<accession>A0A7S1U6Q6</accession>
<evidence type="ECO:0000256" key="6">
    <source>
        <dbReference type="ARBA" id="ARBA00023239"/>
    </source>
</evidence>
<comment type="function">
    <text evidence="9">Catalyzes the ferrous insertion into protoporphyrin IX.</text>
</comment>
<dbReference type="HAMAP" id="MF_00323">
    <property type="entry name" value="Ferrochelatase"/>
    <property type="match status" value="1"/>
</dbReference>
<evidence type="ECO:0000256" key="7">
    <source>
        <dbReference type="ARBA" id="ARBA00023244"/>
    </source>
</evidence>
<evidence type="ECO:0000313" key="12">
    <source>
        <dbReference type="EMBL" id="CAD9256568.1"/>
    </source>
</evidence>
<feature type="region of interest" description="Disordered" evidence="10">
    <location>
        <begin position="86"/>
        <end position="105"/>
    </location>
</feature>
<dbReference type="InterPro" id="IPR033644">
    <property type="entry name" value="Ferrochelatase_C"/>
</dbReference>
<dbReference type="PANTHER" id="PTHR11108">
    <property type="entry name" value="FERROCHELATASE"/>
    <property type="match status" value="1"/>
</dbReference>
<dbReference type="InterPro" id="IPR033659">
    <property type="entry name" value="Ferrochelatase_N"/>
</dbReference>
<proteinExistence type="inferred from homology"/>
<keyword evidence="6 9" id="KW-0456">Lyase</keyword>
<evidence type="ECO:0000256" key="2">
    <source>
        <dbReference type="ARBA" id="ARBA00004943"/>
    </source>
</evidence>
<keyword evidence="9" id="KW-0472">Membrane</keyword>
<evidence type="ECO:0000256" key="8">
    <source>
        <dbReference type="ARBA" id="ARBA00049380"/>
    </source>
</evidence>
<keyword evidence="7 9" id="KW-0627">Porphyrin biosynthesis</keyword>
<gene>
    <name evidence="12" type="ORF">PPAR1163_LOCUS14939</name>
</gene>
<dbReference type="PANTHER" id="PTHR11108:SF1">
    <property type="entry name" value="FERROCHELATASE, MITOCHONDRIAL"/>
    <property type="match status" value="1"/>
</dbReference>
<comment type="similarity">
    <text evidence="3 9">Belongs to the ferrochelatase family.</text>
</comment>
<evidence type="ECO:0000256" key="11">
    <source>
        <dbReference type="SAM" id="SignalP"/>
    </source>
</evidence>